<keyword evidence="4" id="KW-1185">Reference proteome</keyword>
<evidence type="ECO:0000256" key="2">
    <source>
        <dbReference type="SAM" id="Phobius"/>
    </source>
</evidence>
<feature type="transmembrane region" description="Helical" evidence="2">
    <location>
        <begin position="139"/>
        <end position="160"/>
    </location>
</feature>
<keyword evidence="2" id="KW-1133">Transmembrane helix</keyword>
<sequence>MAQTAQRPAPVRSRPQERPAGKSGSRTRSSSFFFNGHVPRRRALVIGVSALFGFALTVVWSAQFVDKTIGDTIADTLLGHPAKGTPIAGAVAGLVFALVTGIAGTFTACNVAVFSALAPLTGARAASRRGRMAAALRPLSRLALGAVVVSAVYGMVVGVLGTGMPQFDESQGGGGFSGRLIQAMVVYGLLGAVMTYLGLAALGLVRDPLARLTRVWPDAPMLFMGGLIGAFLIGRPFPLFRQLFRDAAASRNSLYAGLEFALQSLGNILVMGLVFLLVTGFFGDRLHRWLTRRPSRASALMAAAFIAAGVFMILYWDVRMLARRDLIWYPLAPWAA</sequence>
<feature type="transmembrane region" description="Helical" evidence="2">
    <location>
        <begin position="180"/>
        <end position="203"/>
    </location>
</feature>
<feature type="transmembrane region" description="Helical" evidence="2">
    <location>
        <begin position="215"/>
        <end position="234"/>
    </location>
</feature>
<reference evidence="3 4" key="1">
    <citation type="submission" date="2024-10" db="EMBL/GenBank/DDBJ databases">
        <title>The Natural Products Discovery Center: Release of the First 8490 Sequenced Strains for Exploring Actinobacteria Biosynthetic Diversity.</title>
        <authorList>
            <person name="Kalkreuter E."/>
            <person name="Kautsar S.A."/>
            <person name="Yang D."/>
            <person name="Bader C.D."/>
            <person name="Teijaro C.N."/>
            <person name="Fluegel L."/>
            <person name="Davis C.M."/>
            <person name="Simpson J.R."/>
            <person name="Lauterbach L."/>
            <person name="Steele A.D."/>
            <person name="Gui C."/>
            <person name="Meng S."/>
            <person name="Li G."/>
            <person name="Viehrig K."/>
            <person name="Ye F."/>
            <person name="Su P."/>
            <person name="Kiefer A.F."/>
            <person name="Nichols A."/>
            <person name="Cepeda A.J."/>
            <person name="Yan W."/>
            <person name="Fan B."/>
            <person name="Jiang Y."/>
            <person name="Adhikari A."/>
            <person name="Zheng C.-J."/>
            <person name="Schuster L."/>
            <person name="Cowan T.M."/>
            <person name="Smanski M.J."/>
            <person name="Chevrette M.G."/>
            <person name="De Carvalho L.P.S."/>
            <person name="Shen B."/>
        </authorList>
    </citation>
    <scope>NUCLEOTIDE SEQUENCE [LARGE SCALE GENOMIC DNA]</scope>
    <source>
        <strain evidence="3 4">NPDC048229</strain>
    </source>
</reference>
<feature type="transmembrane region" description="Helical" evidence="2">
    <location>
        <begin position="43"/>
        <end position="65"/>
    </location>
</feature>
<proteinExistence type="predicted"/>
<accession>A0ABW7C3P9</accession>
<comment type="caution">
    <text evidence="3">The sequence shown here is derived from an EMBL/GenBank/DDBJ whole genome shotgun (WGS) entry which is preliminary data.</text>
</comment>
<feature type="transmembrane region" description="Helical" evidence="2">
    <location>
        <begin position="254"/>
        <end position="278"/>
    </location>
</feature>
<feature type="transmembrane region" description="Helical" evidence="2">
    <location>
        <begin position="85"/>
        <end position="118"/>
    </location>
</feature>
<evidence type="ECO:0008006" key="5">
    <source>
        <dbReference type="Google" id="ProtNLM"/>
    </source>
</evidence>
<dbReference type="Proteomes" id="UP001604282">
    <property type="component" value="Unassembled WGS sequence"/>
</dbReference>
<protein>
    <recommendedName>
        <fullName evidence="5">Cytochrome C biogenesis protein transmembrane region</fullName>
    </recommendedName>
</protein>
<feature type="transmembrane region" description="Helical" evidence="2">
    <location>
        <begin position="299"/>
        <end position="316"/>
    </location>
</feature>
<feature type="region of interest" description="Disordered" evidence="1">
    <location>
        <begin position="1"/>
        <end position="28"/>
    </location>
</feature>
<evidence type="ECO:0000313" key="3">
    <source>
        <dbReference type="EMBL" id="MFG3194368.1"/>
    </source>
</evidence>
<keyword evidence="2" id="KW-0472">Membrane</keyword>
<organism evidence="3 4">
    <name type="scientific">Streptomyces omiyaensis</name>
    <dbReference type="NCBI Taxonomy" id="68247"/>
    <lineage>
        <taxon>Bacteria</taxon>
        <taxon>Bacillati</taxon>
        <taxon>Actinomycetota</taxon>
        <taxon>Actinomycetes</taxon>
        <taxon>Kitasatosporales</taxon>
        <taxon>Streptomycetaceae</taxon>
        <taxon>Streptomyces</taxon>
    </lineage>
</organism>
<dbReference type="RefSeq" id="WP_392018147.1">
    <property type="nucleotide sequence ID" value="NZ_JBIBSS010000081.1"/>
</dbReference>
<dbReference type="EMBL" id="JBICZW010000050">
    <property type="protein sequence ID" value="MFG3194368.1"/>
    <property type="molecule type" value="Genomic_DNA"/>
</dbReference>
<evidence type="ECO:0000256" key="1">
    <source>
        <dbReference type="SAM" id="MobiDB-lite"/>
    </source>
</evidence>
<evidence type="ECO:0000313" key="4">
    <source>
        <dbReference type="Proteomes" id="UP001604282"/>
    </source>
</evidence>
<name>A0ABW7C3P9_9ACTN</name>
<keyword evidence="2" id="KW-0812">Transmembrane</keyword>
<gene>
    <name evidence="3" type="ORF">ACGFYS_36280</name>
</gene>